<reference evidence="28" key="1">
    <citation type="submission" date="2016-10" db="EMBL/GenBank/DDBJ databases">
        <authorList>
            <person name="Varghese N."/>
            <person name="Submissions S."/>
        </authorList>
    </citation>
    <scope>NUCLEOTIDE SEQUENCE [LARGE SCALE GENOMIC DNA]</scope>
    <source>
        <strain evidence="28">930I</strain>
    </source>
</reference>
<keyword evidence="5 25" id="KW-1133">Transmembrane helix</keyword>
<evidence type="ECO:0000256" key="7">
    <source>
        <dbReference type="ARBA" id="ARBA00023228"/>
    </source>
</evidence>
<comment type="catalytic activity">
    <reaction evidence="10">
        <text>L-alpha-aminoacyl-L-arginine(out) = L-alpha-aminoacyl-L-arginine(in)</text>
        <dbReference type="Rhea" id="RHEA:79367"/>
        <dbReference type="ChEBI" id="CHEBI:229968"/>
    </reaction>
</comment>
<evidence type="ECO:0000256" key="16">
    <source>
        <dbReference type="ARBA" id="ARBA00044900"/>
    </source>
</evidence>
<comment type="catalytic activity">
    <reaction evidence="9">
        <text>L-histidyl-glycine(out) = L-histidyl-glycine(in)</text>
        <dbReference type="Rhea" id="RHEA:79395"/>
        <dbReference type="ChEBI" id="CHEBI:229957"/>
    </reaction>
</comment>
<feature type="transmembrane region" description="Helical" evidence="25">
    <location>
        <begin position="141"/>
        <end position="161"/>
    </location>
</feature>
<evidence type="ECO:0000259" key="26">
    <source>
        <dbReference type="PROSITE" id="PS50850"/>
    </source>
</evidence>
<comment type="catalytic activity">
    <reaction evidence="14">
        <text>L-aspartyl-L-lysine(out) = L-aspartyl-L-lysine(in)</text>
        <dbReference type="Rhea" id="RHEA:79411"/>
        <dbReference type="ChEBI" id="CHEBI:229953"/>
    </reaction>
</comment>
<feature type="domain" description="Major facilitator superfamily (MFS) profile" evidence="26">
    <location>
        <begin position="17"/>
        <end position="421"/>
    </location>
</feature>
<feature type="transmembrane region" description="Helical" evidence="25">
    <location>
        <begin position="12"/>
        <end position="31"/>
    </location>
</feature>
<feature type="transmembrane region" description="Helical" evidence="25">
    <location>
        <begin position="318"/>
        <end position="340"/>
    </location>
</feature>
<evidence type="ECO:0000256" key="15">
    <source>
        <dbReference type="ARBA" id="ARBA00044899"/>
    </source>
</evidence>
<evidence type="ECO:0000256" key="5">
    <source>
        <dbReference type="ARBA" id="ARBA00022989"/>
    </source>
</evidence>
<name>A0A1G7Y6I8_9PROT</name>
<comment type="similarity">
    <text evidence="2">Belongs to the major facilitator superfamily.</text>
</comment>
<dbReference type="PANTHER" id="PTHR23512">
    <property type="entry name" value="MAJOR FACILITATOR SUPERFAMILY DOMAIN-CONTAINING PROTEIN 1"/>
    <property type="match status" value="1"/>
</dbReference>
<sequence length="431" mass="45902">MTGRADTTRGAGWLPWVMWGLGAAFYFYAFFQRVAPSVMVEDLMRDFAAAGAITGMLSALYFYTYAGLQLPVGVLLDGWGPRKLLTSAALVSALGSLLFATADGLWMAYLGRALIGVGAAVTWVGGLTIAAAWFPPQRFAMISGMTMALGMIGAVGGQAPLAAAVDTLGWRTTMTGAAGFALLLGGALWLIVRDRGPYSPPERAADEPARPGILYGVGQALRRPQTWVACLYGPMMAAPILAFAGLWGVPYMMSTYGLPRTDAAMATSAMLLGWGVASPIVGWMSDHFRRRKPFMLMASGGNLVVSLVWLYAGLPLWAVIALFFVTGLFNGGMVLVFAFAREHNRLRHAGATLGFVNMSVMGSGAVFQPLLGWLLDLGWQGGMMDGARVYSPETYGLALAVLPGCWGLALLAALLARETRCRQVDSEDRAV</sequence>
<evidence type="ECO:0000256" key="4">
    <source>
        <dbReference type="ARBA" id="ARBA00022692"/>
    </source>
</evidence>
<evidence type="ECO:0000256" key="11">
    <source>
        <dbReference type="ARBA" id="ARBA00044884"/>
    </source>
</evidence>
<comment type="catalytic activity">
    <reaction evidence="8">
        <text>L-lysyl-L-alanine(out) = L-lysyl-L-alanine(in)</text>
        <dbReference type="Rhea" id="RHEA:79399"/>
        <dbReference type="ChEBI" id="CHEBI:229954"/>
    </reaction>
</comment>
<evidence type="ECO:0000256" key="10">
    <source>
        <dbReference type="ARBA" id="ARBA00044881"/>
    </source>
</evidence>
<comment type="catalytic activity">
    <reaction evidence="17">
        <text>L-arginyl-glycine(out) = L-arginyl-glycine(in)</text>
        <dbReference type="Rhea" id="RHEA:79391"/>
        <dbReference type="ChEBI" id="CHEBI:229955"/>
    </reaction>
</comment>
<comment type="catalytic activity">
    <reaction evidence="11">
        <text>L-alpha-aminoacyl-L-histidine(out) = L-alpha-aminoacyl-L-histidine(in)</text>
        <dbReference type="Rhea" id="RHEA:79375"/>
        <dbReference type="ChEBI" id="CHEBI:229967"/>
    </reaction>
</comment>
<comment type="catalytic activity">
    <reaction evidence="20">
        <text>L-lysyl-glycine(out) = L-lysyl-glycine(in)</text>
        <dbReference type="Rhea" id="RHEA:79407"/>
        <dbReference type="ChEBI" id="CHEBI:191202"/>
    </reaction>
</comment>
<dbReference type="InterPro" id="IPR011701">
    <property type="entry name" value="MFS"/>
</dbReference>
<comment type="catalytic activity">
    <reaction evidence="15">
        <text>L-arginyl-L-alpha-amino acid(out) = L-arginyl-L-alpha-amino acid(in)</text>
        <dbReference type="Rhea" id="RHEA:79371"/>
        <dbReference type="ChEBI" id="CHEBI:84315"/>
    </reaction>
</comment>
<dbReference type="CDD" id="cd06174">
    <property type="entry name" value="MFS"/>
    <property type="match status" value="1"/>
</dbReference>
<evidence type="ECO:0000256" key="19">
    <source>
        <dbReference type="ARBA" id="ARBA00044919"/>
    </source>
</evidence>
<keyword evidence="3" id="KW-0813">Transport</keyword>
<protein>
    <recommendedName>
        <fullName evidence="21">Lysosomal dipeptide transporter MFSD1</fullName>
    </recommendedName>
    <alternativeName>
        <fullName evidence="22">Major facilitator superfamily domain-containing protein 1</fullName>
    </alternativeName>
</protein>
<keyword evidence="4 25" id="KW-0812">Transmembrane</keyword>
<feature type="transmembrane region" description="Helical" evidence="25">
    <location>
        <begin position="263"/>
        <end position="282"/>
    </location>
</feature>
<proteinExistence type="inferred from homology"/>
<comment type="subunit">
    <text evidence="24">Homodimer. Interacts with lysosomal protein GLMP (via lumenal domain); the interaction starts while both proteins are still in the endoplasmic reticulum and is required for stabilization of MFSD1 in lysosomes but has no direct effect on its targeting to lysosomes or transporter activity.</text>
</comment>
<feature type="transmembrane region" description="Helical" evidence="25">
    <location>
        <begin position="84"/>
        <end position="107"/>
    </location>
</feature>
<feature type="transmembrane region" description="Helical" evidence="25">
    <location>
        <begin position="173"/>
        <end position="192"/>
    </location>
</feature>
<dbReference type="InterPro" id="IPR020846">
    <property type="entry name" value="MFS_dom"/>
</dbReference>
<gene>
    <name evidence="27" type="ORF">SAMN05421742_103203</name>
</gene>
<accession>A0A1G7Y6I8</accession>
<dbReference type="GO" id="GO:0022857">
    <property type="term" value="F:transmembrane transporter activity"/>
    <property type="evidence" value="ECO:0007669"/>
    <property type="project" value="InterPro"/>
</dbReference>
<dbReference type="AlphaFoldDB" id="A0A1G7Y6I8"/>
<dbReference type="SUPFAM" id="SSF103473">
    <property type="entry name" value="MFS general substrate transporter"/>
    <property type="match status" value="1"/>
</dbReference>
<evidence type="ECO:0000256" key="6">
    <source>
        <dbReference type="ARBA" id="ARBA00023136"/>
    </source>
</evidence>
<comment type="function">
    <text evidence="23">Lysosomal dipeptide uniporter that selectively exports lysine, arginine or histidine-containing dipeptides with a net positive charge from the lysosome lumen into the cytosol. Could play a role in a specific type of protein O-glycosylation indirectly regulating macrophages migration and tissue invasion. Also essential for liver homeostasis.</text>
</comment>
<comment type="catalytic activity">
    <reaction evidence="12">
        <text>L-lysyl-L-alpha-amino acid(out) = L-lysyl-L-alpha-amino acid(in)</text>
        <dbReference type="Rhea" id="RHEA:79387"/>
        <dbReference type="ChEBI" id="CHEBI:229965"/>
    </reaction>
</comment>
<dbReference type="InterPro" id="IPR052187">
    <property type="entry name" value="MFSD1"/>
</dbReference>
<evidence type="ECO:0000256" key="13">
    <source>
        <dbReference type="ARBA" id="ARBA00044893"/>
    </source>
</evidence>
<comment type="catalytic activity">
    <reaction evidence="16">
        <text>L-lysyl-L-lysine(out) = L-lysyl-L-lysine(in)</text>
        <dbReference type="Rhea" id="RHEA:79403"/>
        <dbReference type="ChEBI" id="CHEBI:229956"/>
    </reaction>
</comment>
<dbReference type="GO" id="GO:0005765">
    <property type="term" value="C:lysosomal membrane"/>
    <property type="evidence" value="ECO:0007669"/>
    <property type="project" value="UniProtKB-SubCell"/>
</dbReference>
<dbReference type="RefSeq" id="WP_092617022.1">
    <property type="nucleotide sequence ID" value="NZ_FNCV01000003.1"/>
</dbReference>
<evidence type="ECO:0000256" key="9">
    <source>
        <dbReference type="ARBA" id="ARBA00044878"/>
    </source>
</evidence>
<evidence type="ECO:0000256" key="14">
    <source>
        <dbReference type="ARBA" id="ARBA00044898"/>
    </source>
</evidence>
<evidence type="ECO:0000256" key="23">
    <source>
        <dbReference type="ARBA" id="ARBA00045709"/>
    </source>
</evidence>
<evidence type="ECO:0000256" key="17">
    <source>
        <dbReference type="ARBA" id="ARBA00044903"/>
    </source>
</evidence>
<dbReference type="Gene3D" id="1.20.1250.20">
    <property type="entry name" value="MFS general substrate transporter like domains"/>
    <property type="match status" value="2"/>
</dbReference>
<feature type="transmembrane region" description="Helical" evidence="25">
    <location>
        <begin position="294"/>
        <end position="312"/>
    </location>
</feature>
<evidence type="ECO:0000256" key="18">
    <source>
        <dbReference type="ARBA" id="ARBA00044912"/>
    </source>
</evidence>
<comment type="catalytic activity">
    <reaction evidence="13">
        <text>L-alpha-aminoacyl-L-lysine(out) = L-alpha-aminoacyl-L-lysine(in)</text>
        <dbReference type="Rhea" id="RHEA:79383"/>
        <dbReference type="ChEBI" id="CHEBI:229966"/>
    </reaction>
</comment>
<dbReference type="EMBL" id="FNCV01000003">
    <property type="protein sequence ID" value="SDG91977.1"/>
    <property type="molecule type" value="Genomic_DNA"/>
</dbReference>
<evidence type="ECO:0000313" key="27">
    <source>
        <dbReference type="EMBL" id="SDG91977.1"/>
    </source>
</evidence>
<keyword evidence="7" id="KW-0458">Lysosome</keyword>
<comment type="catalytic activity">
    <reaction evidence="18">
        <text>L-histidyl-L-alpha-amino acid(out) = L-histidyl-L-alpha-amino acid(in)</text>
        <dbReference type="Rhea" id="RHEA:79379"/>
        <dbReference type="ChEBI" id="CHEBI:229964"/>
    </reaction>
</comment>
<dbReference type="PANTHER" id="PTHR23512:SF3">
    <property type="entry name" value="MAJOR FACILITATOR SUPERFAMILY DOMAIN-CONTAINING PROTEIN 1"/>
    <property type="match status" value="1"/>
</dbReference>
<evidence type="ECO:0000256" key="12">
    <source>
        <dbReference type="ARBA" id="ARBA00044891"/>
    </source>
</evidence>
<dbReference type="PROSITE" id="PS50850">
    <property type="entry name" value="MFS"/>
    <property type="match status" value="1"/>
</dbReference>
<dbReference type="OrthoDB" id="272777at2"/>
<comment type="catalytic activity">
    <reaction evidence="19">
        <text>L-alanyl-L-lysine(out) = L-alanyl-L-lysine(in)</text>
        <dbReference type="Rhea" id="RHEA:79415"/>
        <dbReference type="ChEBI" id="CHEBI:192470"/>
    </reaction>
</comment>
<evidence type="ECO:0000256" key="2">
    <source>
        <dbReference type="ARBA" id="ARBA00008335"/>
    </source>
</evidence>
<dbReference type="Pfam" id="PF07690">
    <property type="entry name" value="MFS_1"/>
    <property type="match status" value="1"/>
</dbReference>
<evidence type="ECO:0000256" key="24">
    <source>
        <dbReference type="ARBA" id="ARBA00046376"/>
    </source>
</evidence>
<evidence type="ECO:0000256" key="21">
    <source>
        <dbReference type="ARBA" id="ARBA00044985"/>
    </source>
</evidence>
<keyword evidence="28" id="KW-1185">Reference proteome</keyword>
<dbReference type="STRING" id="83401.SAMN05421742_103203"/>
<feature type="transmembrane region" description="Helical" evidence="25">
    <location>
        <begin position="43"/>
        <end position="63"/>
    </location>
</feature>
<evidence type="ECO:0000256" key="20">
    <source>
        <dbReference type="ARBA" id="ARBA00044924"/>
    </source>
</evidence>
<comment type="subcellular location">
    <subcellularLocation>
        <location evidence="1">Lysosome membrane</location>
        <topology evidence="1">Multi-pass membrane protein</topology>
    </subcellularLocation>
</comment>
<feature type="transmembrane region" description="Helical" evidence="25">
    <location>
        <begin position="113"/>
        <end position="134"/>
    </location>
</feature>
<keyword evidence="6 25" id="KW-0472">Membrane</keyword>
<evidence type="ECO:0000313" key="28">
    <source>
        <dbReference type="Proteomes" id="UP000217076"/>
    </source>
</evidence>
<evidence type="ECO:0000256" key="1">
    <source>
        <dbReference type="ARBA" id="ARBA00004155"/>
    </source>
</evidence>
<organism evidence="27 28">
    <name type="scientific">Roseospirillum parvum</name>
    <dbReference type="NCBI Taxonomy" id="83401"/>
    <lineage>
        <taxon>Bacteria</taxon>
        <taxon>Pseudomonadati</taxon>
        <taxon>Pseudomonadota</taxon>
        <taxon>Alphaproteobacteria</taxon>
        <taxon>Rhodospirillales</taxon>
        <taxon>Rhodospirillaceae</taxon>
        <taxon>Roseospirillum</taxon>
    </lineage>
</organism>
<evidence type="ECO:0000256" key="3">
    <source>
        <dbReference type="ARBA" id="ARBA00022448"/>
    </source>
</evidence>
<dbReference type="InterPro" id="IPR036259">
    <property type="entry name" value="MFS_trans_sf"/>
</dbReference>
<feature type="transmembrane region" description="Helical" evidence="25">
    <location>
        <begin position="395"/>
        <end position="416"/>
    </location>
</feature>
<evidence type="ECO:0000256" key="25">
    <source>
        <dbReference type="SAM" id="Phobius"/>
    </source>
</evidence>
<feature type="transmembrane region" description="Helical" evidence="25">
    <location>
        <begin position="229"/>
        <end position="251"/>
    </location>
</feature>
<feature type="transmembrane region" description="Helical" evidence="25">
    <location>
        <begin position="352"/>
        <end position="375"/>
    </location>
</feature>
<evidence type="ECO:0000256" key="22">
    <source>
        <dbReference type="ARBA" id="ARBA00045018"/>
    </source>
</evidence>
<dbReference type="Proteomes" id="UP000217076">
    <property type="component" value="Unassembled WGS sequence"/>
</dbReference>
<evidence type="ECO:0000256" key="8">
    <source>
        <dbReference type="ARBA" id="ARBA00044876"/>
    </source>
</evidence>